<dbReference type="PANTHER" id="PTHR43861">
    <property type="entry name" value="TRANS-ACONITATE 2-METHYLTRANSFERASE-RELATED"/>
    <property type="match status" value="1"/>
</dbReference>
<dbReference type="EMBL" id="MFGW01000006">
    <property type="protein sequence ID" value="OGF68262.1"/>
    <property type="molecule type" value="Genomic_DNA"/>
</dbReference>
<accession>A0A1F5VXU0</accession>
<name>A0A1F5VXU0_9BACT</name>
<dbReference type="SUPFAM" id="SSF53335">
    <property type="entry name" value="S-adenosyl-L-methionine-dependent methyltransferases"/>
    <property type="match status" value="1"/>
</dbReference>
<dbReference type="AlphaFoldDB" id="A0A1F5VXU0"/>
<evidence type="ECO:0000313" key="4">
    <source>
        <dbReference type="Proteomes" id="UP000178943"/>
    </source>
</evidence>
<gene>
    <name evidence="3" type="ORF">A2Y62_02750</name>
</gene>
<keyword evidence="1" id="KW-0812">Transmembrane</keyword>
<dbReference type="Gene3D" id="3.40.50.150">
    <property type="entry name" value="Vaccinia Virus protein VP39"/>
    <property type="match status" value="1"/>
</dbReference>
<proteinExistence type="predicted"/>
<evidence type="ECO:0000259" key="2">
    <source>
        <dbReference type="Pfam" id="PF13847"/>
    </source>
</evidence>
<evidence type="ECO:0000313" key="3">
    <source>
        <dbReference type="EMBL" id="OGF68262.1"/>
    </source>
</evidence>
<feature type="domain" description="Methyltransferase" evidence="2">
    <location>
        <begin position="38"/>
        <end position="153"/>
    </location>
</feature>
<reference evidence="3 4" key="1">
    <citation type="journal article" date="2016" name="Nat. Commun.">
        <title>Thousands of microbial genomes shed light on interconnected biogeochemical processes in an aquifer system.</title>
        <authorList>
            <person name="Anantharaman K."/>
            <person name="Brown C.T."/>
            <person name="Hug L.A."/>
            <person name="Sharon I."/>
            <person name="Castelle C.J."/>
            <person name="Probst A.J."/>
            <person name="Thomas B.C."/>
            <person name="Singh A."/>
            <person name="Wilkins M.J."/>
            <person name="Karaoz U."/>
            <person name="Brodie E.L."/>
            <person name="Williams K.H."/>
            <person name="Hubbard S.S."/>
            <person name="Banfield J.F."/>
        </authorList>
    </citation>
    <scope>NUCLEOTIDE SEQUENCE [LARGE SCALE GENOMIC DNA]</scope>
</reference>
<evidence type="ECO:0000256" key="1">
    <source>
        <dbReference type="SAM" id="Phobius"/>
    </source>
</evidence>
<feature type="transmembrane region" description="Helical" evidence="1">
    <location>
        <begin position="41"/>
        <end position="61"/>
    </location>
</feature>
<organism evidence="3 4">
    <name type="scientific">Candidatus Fischerbacteria bacterium RBG_13_37_8</name>
    <dbReference type="NCBI Taxonomy" id="1817863"/>
    <lineage>
        <taxon>Bacteria</taxon>
        <taxon>Candidatus Fischeribacteriota</taxon>
    </lineage>
</organism>
<protein>
    <recommendedName>
        <fullName evidence="2">Methyltransferase domain-containing protein</fullName>
    </recommendedName>
</protein>
<dbReference type="STRING" id="1817863.A2Y62_02750"/>
<dbReference type="InterPro" id="IPR029063">
    <property type="entry name" value="SAM-dependent_MTases_sf"/>
</dbReference>
<dbReference type="Proteomes" id="UP000178943">
    <property type="component" value="Unassembled WGS sequence"/>
</dbReference>
<dbReference type="InterPro" id="IPR025714">
    <property type="entry name" value="Methyltranfer_dom"/>
</dbReference>
<dbReference type="Pfam" id="PF13847">
    <property type="entry name" value="Methyltransf_31"/>
    <property type="match status" value="1"/>
</dbReference>
<keyword evidence="1" id="KW-0472">Membrane</keyword>
<keyword evidence="1" id="KW-1133">Transmembrane helix</keyword>
<dbReference type="CDD" id="cd02440">
    <property type="entry name" value="AdoMet_MTases"/>
    <property type="match status" value="1"/>
</dbReference>
<sequence length="294" mass="34862">MNEDFKNTIYKELFSHETIFWQRVNFNYRILSSIKKSNKTIFLDYGCGWGFFIFCLAAFGAKKIIGIDIRKNEIEIAKKIKDAIFHDYDIQFYHRSTLDYQESIDVMFFNNVLSHVKLPVEYLMKAYSILNYQGVISIYDNNNGLSLLVHYRNKRLWNRNEHELTKQRENIFMKNRLTAEKAQNYALMTRGLSEEDCLALLNDTEENIETYLITRENVMPTHWLDSDIVDERIINPIIYKHILSDMGFENIDLRSDSYNYPISSNILNKIGIGLFIYPAFHMTAEKRRLPLKKK</sequence>
<comment type="caution">
    <text evidence="3">The sequence shown here is derived from an EMBL/GenBank/DDBJ whole genome shotgun (WGS) entry which is preliminary data.</text>
</comment>